<keyword evidence="2" id="KW-1185">Reference proteome</keyword>
<proteinExistence type="predicted"/>
<comment type="caution">
    <text evidence="1">The sequence shown here is derived from an EMBL/GenBank/DDBJ whole genome shotgun (WGS) entry which is preliminary data.</text>
</comment>
<protein>
    <submittedName>
        <fullName evidence="1">Uncharacterized protein</fullName>
    </submittedName>
</protein>
<gene>
    <name evidence="1" type="ORF">Patl1_32306</name>
</gene>
<evidence type="ECO:0000313" key="1">
    <source>
        <dbReference type="EMBL" id="KAJ0089001.1"/>
    </source>
</evidence>
<sequence>MLPPKVQNHNTHSPLTTYTHPFIHIINICTSISTKIPNKRKIYTHPFIYIINICTSISTKIPNKRKICTPSPNIKKQKTKQALSMHSIQIHLTLQYSINKTKNK</sequence>
<dbReference type="Proteomes" id="UP001164250">
    <property type="component" value="Chromosome 9"/>
</dbReference>
<evidence type="ECO:0000313" key="2">
    <source>
        <dbReference type="Proteomes" id="UP001164250"/>
    </source>
</evidence>
<organism evidence="1 2">
    <name type="scientific">Pistacia atlantica</name>
    <dbReference type="NCBI Taxonomy" id="434234"/>
    <lineage>
        <taxon>Eukaryota</taxon>
        <taxon>Viridiplantae</taxon>
        <taxon>Streptophyta</taxon>
        <taxon>Embryophyta</taxon>
        <taxon>Tracheophyta</taxon>
        <taxon>Spermatophyta</taxon>
        <taxon>Magnoliopsida</taxon>
        <taxon>eudicotyledons</taxon>
        <taxon>Gunneridae</taxon>
        <taxon>Pentapetalae</taxon>
        <taxon>rosids</taxon>
        <taxon>malvids</taxon>
        <taxon>Sapindales</taxon>
        <taxon>Anacardiaceae</taxon>
        <taxon>Pistacia</taxon>
    </lineage>
</organism>
<reference evidence="2" key="1">
    <citation type="journal article" date="2023" name="G3 (Bethesda)">
        <title>Genome assembly and association tests identify interacting loci associated with vigor, precocity, and sex in interspecific pistachio rootstocks.</title>
        <authorList>
            <person name="Palmer W."/>
            <person name="Jacygrad E."/>
            <person name="Sagayaradj S."/>
            <person name="Cavanaugh K."/>
            <person name="Han R."/>
            <person name="Bertier L."/>
            <person name="Beede B."/>
            <person name="Kafkas S."/>
            <person name="Golino D."/>
            <person name="Preece J."/>
            <person name="Michelmore R."/>
        </authorList>
    </citation>
    <scope>NUCLEOTIDE SEQUENCE [LARGE SCALE GENOMIC DNA]</scope>
</reference>
<accession>A0ACC1AQN2</accession>
<name>A0ACC1AQN2_9ROSI</name>
<dbReference type="EMBL" id="CM047905">
    <property type="protein sequence ID" value="KAJ0089001.1"/>
    <property type="molecule type" value="Genomic_DNA"/>
</dbReference>